<evidence type="ECO:0000256" key="3">
    <source>
        <dbReference type="ARBA" id="ARBA00022490"/>
    </source>
</evidence>
<dbReference type="OrthoDB" id="3636570at2"/>
<keyword evidence="4" id="KW-0143">Chaperone</keyword>
<dbReference type="InterPro" id="IPR025734">
    <property type="entry name" value="EspG"/>
</dbReference>
<dbReference type="RefSeq" id="WP_144643960.1">
    <property type="nucleotide sequence ID" value="NZ_BNAX01000023.1"/>
</dbReference>
<evidence type="ECO:0000256" key="4">
    <source>
        <dbReference type="ARBA" id="ARBA00023186"/>
    </source>
</evidence>
<evidence type="ECO:0000256" key="1">
    <source>
        <dbReference type="ARBA" id="ARBA00004496"/>
    </source>
</evidence>
<accession>A0A557ZY91</accession>
<comment type="caution">
    <text evidence="5">The sequence shown here is derived from an EMBL/GenBank/DDBJ whole genome shotgun (WGS) entry which is preliminary data.</text>
</comment>
<sequence>MIQVSASAFDILWHDLGLPPAPVPLDVHSVGGTERERAEIREAVYQNLAERGLCAGGRVDQALVARLETLAGAEVYVECEALPSLDDDVPLRAVAAAGGKRAVLAAQPSRTIGLSTIRDTELCSAVVGLLPPFEPGPGFGVSVPASALSGEASAAVAKQLAEIRAIQARPVLGAGQFSIRVRDGARVRRAGGLSWFTTDAGAYCGTVAPGRGGEEWLTLTPADPARVTARLADLLG</sequence>
<dbReference type="Proteomes" id="UP000318578">
    <property type="component" value="Unassembled WGS sequence"/>
</dbReference>
<name>A0A557ZY91_9PSEU</name>
<dbReference type="AlphaFoldDB" id="A0A557ZY91"/>
<gene>
    <name evidence="5" type="ORF">FNH06_33345</name>
</gene>
<evidence type="ECO:0000313" key="5">
    <source>
        <dbReference type="EMBL" id="TVT16976.1"/>
    </source>
</evidence>
<evidence type="ECO:0000256" key="2">
    <source>
        <dbReference type="ARBA" id="ARBA00006411"/>
    </source>
</evidence>
<evidence type="ECO:0000313" key="6">
    <source>
        <dbReference type="Proteomes" id="UP000318578"/>
    </source>
</evidence>
<protein>
    <submittedName>
        <fullName evidence="5">ESX secretion-associated protein EspG</fullName>
    </submittedName>
</protein>
<keyword evidence="6" id="KW-1185">Reference proteome</keyword>
<organism evidence="5 6">
    <name type="scientific">Amycolatopsis acidiphila</name>
    <dbReference type="NCBI Taxonomy" id="715473"/>
    <lineage>
        <taxon>Bacteria</taxon>
        <taxon>Bacillati</taxon>
        <taxon>Actinomycetota</taxon>
        <taxon>Actinomycetes</taxon>
        <taxon>Pseudonocardiales</taxon>
        <taxon>Pseudonocardiaceae</taxon>
        <taxon>Amycolatopsis</taxon>
    </lineage>
</organism>
<proteinExistence type="inferred from homology"/>
<dbReference type="EMBL" id="VJZA01000091">
    <property type="protein sequence ID" value="TVT16976.1"/>
    <property type="molecule type" value="Genomic_DNA"/>
</dbReference>
<comment type="subcellular location">
    <subcellularLocation>
        <location evidence="1">Cytoplasm</location>
    </subcellularLocation>
</comment>
<keyword evidence="3" id="KW-0963">Cytoplasm</keyword>
<comment type="similarity">
    <text evidence="2">Belongs to the EspG family.</text>
</comment>
<reference evidence="5 6" key="1">
    <citation type="submission" date="2019-07" db="EMBL/GenBank/DDBJ databases">
        <title>New species of Amycolatopsis and Streptomyces.</title>
        <authorList>
            <person name="Duangmal K."/>
            <person name="Teo W.F.A."/>
            <person name="Lipun K."/>
        </authorList>
    </citation>
    <scope>NUCLEOTIDE SEQUENCE [LARGE SCALE GENOMIC DNA]</scope>
    <source>
        <strain evidence="5 6">JCM 30562</strain>
    </source>
</reference>
<dbReference type="Pfam" id="PF14011">
    <property type="entry name" value="ESX-1_EspG"/>
    <property type="match status" value="1"/>
</dbReference>